<reference evidence="5 6" key="1">
    <citation type="journal article" date="2014" name="Nature">
        <title>Sequential evolution of bacterial morphology by co-option of a developmental regulator.</title>
        <authorList>
            <person name="Jiang C."/>
            <person name="Brown P.J."/>
            <person name="Ducret A."/>
            <person name="Brun Y.V."/>
        </authorList>
    </citation>
    <scope>NUCLEOTIDE SEQUENCE [LARGE SCALE GENOMIC DNA]</scope>
    <source>
        <strain evidence="5 6">DSM 16100</strain>
    </source>
</reference>
<dbReference type="OrthoDB" id="9028214at2"/>
<dbReference type="CDD" id="cd07377">
    <property type="entry name" value="WHTH_GntR"/>
    <property type="match status" value="1"/>
</dbReference>
<organism evidence="5 6">
    <name type="scientific">Asticcacaulis benevestitus DSM 16100 = ATCC BAA-896</name>
    <dbReference type="NCBI Taxonomy" id="1121022"/>
    <lineage>
        <taxon>Bacteria</taxon>
        <taxon>Pseudomonadati</taxon>
        <taxon>Pseudomonadota</taxon>
        <taxon>Alphaproteobacteria</taxon>
        <taxon>Caulobacterales</taxon>
        <taxon>Caulobacteraceae</taxon>
        <taxon>Asticcacaulis</taxon>
    </lineage>
</organism>
<keyword evidence="3" id="KW-0804">Transcription</keyword>
<dbReference type="GO" id="GO:0003677">
    <property type="term" value="F:DNA binding"/>
    <property type="evidence" value="ECO:0007669"/>
    <property type="project" value="UniProtKB-KW"/>
</dbReference>
<evidence type="ECO:0000256" key="3">
    <source>
        <dbReference type="ARBA" id="ARBA00023163"/>
    </source>
</evidence>
<evidence type="ECO:0000256" key="2">
    <source>
        <dbReference type="ARBA" id="ARBA00023125"/>
    </source>
</evidence>
<dbReference type="InterPro" id="IPR008920">
    <property type="entry name" value="TF_FadR/GntR_C"/>
</dbReference>
<dbReference type="SMART" id="SM00345">
    <property type="entry name" value="HTH_GNTR"/>
    <property type="match status" value="1"/>
</dbReference>
<dbReference type="Pfam" id="PF00392">
    <property type="entry name" value="GntR"/>
    <property type="match status" value="1"/>
</dbReference>
<accession>V4QTX0</accession>
<keyword evidence="6" id="KW-1185">Reference proteome</keyword>
<gene>
    <name evidence="5" type="ORF">ABENE_20840</name>
</gene>
<dbReference type="InterPro" id="IPR036388">
    <property type="entry name" value="WH-like_DNA-bd_sf"/>
</dbReference>
<dbReference type="SUPFAM" id="SSF48008">
    <property type="entry name" value="GntR ligand-binding domain-like"/>
    <property type="match status" value="1"/>
</dbReference>
<keyword evidence="2" id="KW-0238">DNA-binding</keyword>
<dbReference type="SUPFAM" id="SSF46785">
    <property type="entry name" value="Winged helix' DNA-binding domain"/>
    <property type="match status" value="1"/>
</dbReference>
<protein>
    <recommendedName>
        <fullName evidence="4">HTH gntR-type domain-containing protein</fullName>
    </recommendedName>
</protein>
<dbReference type="AlphaFoldDB" id="V4QTX0"/>
<dbReference type="RefSeq" id="WP_018083825.1">
    <property type="nucleotide sequence ID" value="NZ_AQWM01000046.1"/>
</dbReference>
<dbReference type="Proteomes" id="UP000017837">
    <property type="component" value="Unassembled WGS sequence"/>
</dbReference>
<dbReference type="eggNOG" id="COG2186">
    <property type="taxonomic scope" value="Bacteria"/>
</dbReference>
<dbReference type="PANTHER" id="PTHR43537">
    <property type="entry name" value="TRANSCRIPTIONAL REGULATOR, GNTR FAMILY"/>
    <property type="match status" value="1"/>
</dbReference>
<dbReference type="SMART" id="SM00895">
    <property type="entry name" value="FCD"/>
    <property type="match status" value="1"/>
</dbReference>
<evidence type="ECO:0000256" key="1">
    <source>
        <dbReference type="ARBA" id="ARBA00023015"/>
    </source>
</evidence>
<dbReference type="Gene3D" id="1.10.10.10">
    <property type="entry name" value="Winged helix-like DNA-binding domain superfamily/Winged helix DNA-binding domain"/>
    <property type="match status" value="1"/>
</dbReference>
<dbReference type="Pfam" id="PF07729">
    <property type="entry name" value="FCD"/>
    <property type="match status" value="1"/>
</dbReference>
<dbReference type="PROSITE" id="PS50949">
    <property type="entry name" value="HTH_GNTR"/>
    <property type="match status" value="1"/>
</dbReference>
<feature type="domain" description="HTH gntR-type" evidence="4">
    <location>
        <begin position="25"/>
        <end position="93"/>
    </location>
</feature>
<dbReference type="PATRIC" id="fig|1121022.4.peg.4270"/>
<evidence type="ECO:0000313" key="5">
    <source>
        <dbReference type="EMBL" id="ESQ82608.1"/>
    </source>
</evidence>
<dbReference type="EMBL" id="AWGB01000075">
    <property type="protein sequence ID" value="ESQ82608.1"/>
    <property type="molecule type" value="Genomic_DNA"/>
</dbReference>
<dbReference type="STRING" id="1121022.GCA_000376105_04146"/>
<dbReference type="InterPro" id="IPR011711">
    <property type="entry name" value="GntR_C"/>
</dbReference>
<evidence type="ECO:0000259" key="4">
    <source>
        <dbReference type="PROSITE" id="PS50949"/>
    </source>
</evidence>
<keyword evidence="1" id="KW-0805">Transcription regulation</keyword>
<name>V4QTX0_9CAUL</name>
<dbReference type="PANTHER" id="PTHR43537:SF44">
    <property type="entry name" value="GNTR FAMILY REGULATORY PROTEIN"/>
    <property type="match status" value="1"/>
</dbReference>
<dbReference type="InterPro" id="IPR000524">
    <property type="entry name" value="Tscrpt_reg_HTH_GntR"/>
</dbReference>
<proteinExistence type="predicted"/>
<dbReference type="InterPro" id="IPR036390">
    <property type="entry name" value="WH_DNA-bd_sf"/>
</dbReference>
<dbReference type="GO" id="GO:0003700">
    <property type="term" value="F:DNA-binding transcription factor activity"/>
    <property type="evidence" value="ECO:0007669"/>
    <property type="project" value="InterPro"/>
</dbReference>
<dbReference type="Gene3D" id="1.20.120.530">
    <property type="entry name" value="GntR ligand-binding domain-like"/>
    <property type="match status" value="1"/>
</dbReference>
<evidence type="ECO:0000313" key="6">
    <source>
        <dbReference type="Proteomes" id="UP000017837"/>
    </source>
</evidence>
<comment type="caution">
    <text evidence="5">The sequence shown here is derived from an EMBL/GenBank/DDBJ whole genome shotgun (WGS) entry which is preliminary data.</text>
</comment>
<sequence>MADSLAENKKNQAGNVPSEGIFFQGRLHGALAHRLAVDILKGNYKPGDILPHQIDSVESLNSTRTPYREAIRILAAKGLVESRPKRGTQVCERSRWNLLDPEVMGWMFETTPTDAFIKALFELRLINEPAAAELAAERRRPEQLSQMYASLMIMKEETLHTERGRIADLEFHKQLLLGTQNELLISLNSSIGSAIAWSTKFKSSDPIGSRDSWPDHLRVYEAVADRDSRAARFSMEALVRTALEDTRRSQGWKTASLSLESHT</sequence>